<sequence length="178" mass="19634">MPDPWNAIAIIGIRVYSKDAALELCTVMEGGELLQGGMGEKGAADLDDAQNNAAGARAEGKGSKEEAEMKGDINDNACSNRWTARSCGPSTNIPHYLPFCKLKKDNVKIVAYSMKDYARCAHPNSATPTTTLAFSRDHSFNWNLKYNCQTFDCWEIKLGSFKRRMETELLEEGSESDP</sequence>
<gene>
    <name evidence="1" type="ORF">EDB81DRAFT_763370</name>
</gene>
<organism evidence="1 2">
    <name type="scientific">Dactylonectria macrodidyma</name>
    <dbReference type="NCBI Taxonomy" id="307937"/>
    <lineage>
        <taxon>Eukaryota</taxon>
        <taxon>Fungi</taxon>
        <taxon>Dikarya</taxon>
        <taxon>Ascomycota</taxon>
        <taxon>Pezizomycotina</taxon>
        <taxon>Sordariomycetes</taxon>
        <taxon>Hypocreomycetidae</taxon>
        <taxon>Hypocreales</taxon>
        <taxon>Nectriaceae</taxon>
        <taxon>Dactylonectria</taxon>
    </lineage>
</organism>
<reference evidence="1" key="1">
    <citation type="journal article" date="2021" name="Nat. Commun.">
        <title>Genetic determinants of endophytism in the Arabidopsis root mycobiome.</title>
        <authorList>
            <person name="Mesny F."/>
            <person name="Miyauchi S."/>
            <person name="Thiergart T."/>
            <person name="Pickel B."/>
            <person name="Atanasova L."/>
            <person name="Karlsson M."/>
            <person name="Huettel B."/>
            <person name="Barry K.W."/>
            <person name="Haridas S."/>
            <person name="Chen C."/>
            <person name="Bauer D."/>
            <person name="Andreopoulos W."/>
            <person name="Pangilinan J."/>
            <person name="LaButti K."/>
            <person name="Riley R."/>
            <person name="Lipzen A."/>
            <person name="Clum A."/>
            <person name="Drula E."/>
            <person name="Henrissat B."/>
            <person name="Kohler A."/>
            <person name="Grigoriev I.V."/>
            <person name="Martin F.M."/>
            <person name="Hacquard S."/>
        </authorList>
    </citation>
    <scope>NUCLEOTIDE SEQUENCE</scope>
    <source>
        <strain evidence="1">MPI-CAGE-AT-0147</strain>
    </source>
</reference>
<evidence type="ECO:0000313" key="1">
    <source>
        <dbReference type="EMBL" id="KAH7132853.1"/>
    </source>
</evidence>
<dbReference type="Proteomes" id="UP000738349">
    <property type="component" value="Unassembled WGS sequence"/>
</dbReference>
<dbReference type="EMBL" id="JAGMUV010000016">
    <property type="protein sequence ID" value="KAH7132853.1"/>
    <property type="molecule type" value="Genomic_DNA"/>
</dbReference>
<dbReference type="AlphaFoldDB" id="A0A9P9E858"/>
<evidence type="ECO:0000313" key="2">
    <source>
        <dbReference type="Proteomes" id="UP000738349"/>
    </source>
</evidence>
<keyword evidence="2" id="KW-1185">Reference proteome</keyword>
<accession>A0A9P9E858</accession>
<name>A0A9P9E858_9HYPO</name>
<comment type="caution">
    <text evidence="1">The sequence shown here is derived from an EMBL/GenBank/DDBJ whole genome shotgun (WGS) entry which is preliminary data.</text>
</comment>
<proteinExistence type="predicted"/>
<protein>
    <submittedName>
        <fullName evidence="1">Uncharacterized protein</fullName>
    </submittedName>
</protein>